<proteinExistence type="predicted"/>
<name>A0ABU4DNE8_9DEIO</name>
<dbReference type="Proteomes" id="UP001276150">
    <property type="component" value="Unassembled WGS sequence"/>
</dbReference>
<protein>
    <recommendedName>
        <fullName evidence="3">VCBS repeat-containing protein</fullName>
    </recommendedName>
</protein>
<organism evidence="1 2">
    <name type="scientific">Deinococcus arenicola</name>
    <dbReference type="NCBI Taxonomy" id="2994950"/>
    <lineage>
        <taxon>Bacteria</taxon>
        <taxon>Thermotogati</taxon>
        <taxon>Deinococcota</taxon>
        <taxon>Deinococci</taxon>
        <taxon>Deinococcales</taxon>
        <taxon>Deinococcaceae</taxon>
        <taxon>Deinococcus</taxon>
    </lineage>
</organism>
<dbReference type="RefSeq" id="WP_317639279.1">
    <property type="nucleotide sequence ID" value="NZ_JAPMIV010000006.1"/>
</dbReference>
<reference evidence="1 2" key="1">
    <citation type="submission" date="2022-11" db="EMBL/GenBank/DDBJ databases">
        <title>Deinococcus ZS9-10, Low Temperature and Draught-tolerating, UV-resistant Bacteria from Continental Antarctica.</title>
        <authorList>
            <person name="Cheng L."/>
        </authorList>
    </citation>
    <scope>NUCLEOTIDE SEQUENCE [LARGE SCALE GENOMIC DNA]</scope>
    <source>
        <strain evidence="1 2">ZS9-10</strain>
    </source>
</reference>
<evidence type="ECO:0000313" key="1">
    <source>
        <dbReference type="EMBL" id="MDV6373960.1"/>
    </source>
</evidence>
<dbReference type="EMBL" id="JAPMIV010000006">
    <property type="protein sequence ID" value="MDV6373960.1"/>
    <property type="molecule type" value="Genomic_DNA"/>
</dbReference>
<accession>A0ABU4DNE8</accession>
<gene>
    <name evidence="1" type="ORF">ORD21_05030</name>
</gene>
<comment type="caution">
    <text evidence="1">The sequence shown here is derived from an EMBL/GenBank/DDBJ whole genome shotgun (WGS) entry which is preliminary data.</text>
</comment>
<evidence type="ECO:0000313" key="2">
    <source>
        <dbReference type="Proteomes" id="UP001276150"/>
    </source>
</evidence>
<sequence length="172" mass="18815">MKAGTQETALAYQLCEVFMGDTLGLIITRAGQPVLHLAFEGSAISEVYSVLDINHDGLRELAMLENFADAGSGEAWLNVWDFRRVAAGGLPTTPYRFLTATENCEVGLPANVDVGNIRHYHLWVKLGRTPDFKANERGANGCKSKPLLLLRTGIQPVKPNFPAPIPTRQDLP</sequence>
<evidence type="ECO:0008006" key="3">
    <source>
        <dbReference type="Google" id="ProtNLM"/>
    </source>
</evidence>
<keyword evidence="2" id="KW-1185">Reference proteome</keyword>